<evidence type="ECO:0000313" key="11">
    <source>
        <dbReference type="EMBL" id="KAH9522665.1"/>
    </source>
</evidence>
<dbReference type="PROSITE" id="PS50157">
    <property type="entry name" value="ZINC_FINGER_C2H2_2"/>
    <property type="match status" value="2"/>
</dbReference>
<keyword evidence="12" id="KW-1185">Reference proteome</keyword>
<dbReference type="InterPro" id="IPR013087">
    <property type="entry name" value="Znf_C2H2_type"/>
</dbReference>
<reference evidence="11" key="1">
    <citation type="submission" date="2013-05" db="EMBL/GenBank/DDBJ databases">
        <authorList>
            <person name="Yim A.K.Y."/>
            <person name="Chan T.F."/>
            <person name="Ji K.M."/>
            <person name="Liu X.Y."/>
            <person name="Zhou J.W."/>
            <person name="Li R.Q."/>
            <person name="Yang K.Y."/>
            <person name="Li J."/>
            <person name="Li M."/>
            <person name="Law P.T.W."/>
            <person name="Wu Y.L."/>
            <person name="Cai Z.L."/>
            <person name="Qin H."/>
            <person name="Bao Y."/>
            <person name="Leung R.K.K."/>
            <person name="Ng P.K.S."/>
            <person name="Zou J."/>
            <person name="Zhong X.J."/>
            <person name="Ran P.X."/>
            <person name="Zhong N.S."/>
            <person name="Liu Z.G."/>
            <person name="Tsui S.K.W."/>
        </authorList>
    </citation>
    <scope>NUCLEOTIDE SEQUENCE</scope>
    <source>
        <strain evidence="11">Derf</strain>
        <tissue evidence="11">Whole organism</tissue>
    </source>
</reference>
<dbReference type="GO" id="GO:0000978">
    <property type="term" value="F:RNA polymerase II cis-regulatory region sequence-specific DNA binding"/>
    <property type="evidence" value="ECO:0007669"/>
    <property type="project" value="TreeGrafter"/>
</dbReference>
<dbReference type="SMART" id="SM00355">
    <property type="entry name" value="ZnF_C2H2"/>
    <property type="match status" value="2"/>
</dbReference>
<dbReference type="GO" id="GO:0005634">
    <property type="term" value="C:nucleus"/>
    <property type="evidence" value="ECO:0007669"/>
    <property type="project" value="UniProtKB-SubCell"/>
</dbReference>
<dbReference type="Proteomes" id="UP000790347">
    <property type="component" value="Unassembled WGS sequence"/>
</dbReference>
<dbReference type="PANTHER" id="PTHR23235:SF120">
    <property type="entry name" value="KRUPPEL-LIKE FACTOR 15"/>
    <property type="match status" value="1"/>
</dbReference>
<keyword evidence="2" id="KW-0479">Metal-binding</keyword>
<protein>
    <submittedName>
        <fullName evidence="11">Zinc finger protein Klf1</fullName>
    </submittedName>
</protein>
<comment type="caution">
    <text evidence="11">The sequence shown here is derived from an EMBL/GenBank/DDBJ whole genome shotgun (WGS) entry which is preliminary data.</text>
</comment>
<name>A0A922I754_DERFA</name>
<evidence type="ECO:0000256" key="3">
    <source>
        <dbReference type="ARBA" id="ARBA00022737"/>
    </source>
</evidence>
<evidence type="ECO:0000313" key="12">
    <source>
        <dbReference type="Proteomes" id="UP000790347"/>
    </source>
</evidence>
<evidence type="ECO:0000256" key="8">
    <source>
        <dbReference type="ARBA" id="ARBA00023242"/>
    </source>
</evidence>
<evidence type="ECO:0000256" key="4">
    <source>
        <dbReference type="ARBA" id="ARBA00022771"/>
    </source>
</evidence>
<evidence type="ECO:0000259" key="10">
    <source>
        <dbReference type="PROSITE" id="PS50157"/>
    </source>
</evidence>
<dbReference type="PANTHER" id="PTHR23235">
    <property type="entry name" value="KRUEPPEL-LIKE TRANSCRIPTION FACTOR"/>
    <property type="match status" value="1"/>
</dbReference>
<dbReference type="AlphaFoldDB" id="A0A922I754"/>
<keyword evidence="7" id="KW-0804">Transcription</keyword>
<evidence type="ECO:0000256" key="6">
    <source>
        <dbReference type="ARBA" id="ARBA00023015"/>
    </source>
</evidence>
<dbReference type="FunFam" id="3.30.160.60:FF:000032">
    <property type="entry name" value="Krueppel-like factor 4"/>
    <property type="match status" value="1"/>
</dbReference>
<evidence type="ECO:0000256" key="1">
    <source>
        <dbReference type="ARBA" id="ARBA00004123"/>
    </source>
</evidence>
<evidence type="ECO:0000256" key="5">
    <source>
        <dbReference type="ARBA" id="ARBA00022833"/>
    </source>
</evidence>
<keyword evidence="8" id="KW-0539">Nucleus</keyword>
<dbReference type="EMBL" id="ASGP02000002">
    <property type="protein sequence ID" value="KAH9522665.1"/>
    <property type="molecule type" value="Genomic_DNA"/>
</dbReference>
<keyword evidence="6" id="KW-0805">Transcription regulation</keyword>
<dbReference type="GO" id="GO:0008270">
    <property type="term" value="F:zinc ion binding"/>
    <property type="evidence" value="ECO:0007669"/>
    <property type="project" value="UniProtKB-KW"/>
</dbReference>
<keyword evidence="3" id="KW-0677">Repeat</keyword>
<evidence type="ECO:0000256" key="9">
    <source>
        <dbReference type="PROSITE-ProRule" id="PRU00042"/>
    </source>
</evidence>
<dbReference type="Gene3D" id="3.30.160.60">
    <property type="entry name" value="Classic Zinc Finger"/>
    <property type="match status" value="2"/>
</dbReference>
<evidence type="ECO:0000256" key="7">
    <source>
        <dbReference type="ARBA" id="ARBA00023163"/>
    </source>
</evidence>
<keyword evidence="4 9" id="KW-0863">Zinc-finger</keyword>
<keyword evidence="5" id="KW-0862">Zinc</keyword>
<comment type="subcellular location">
    <subcellularLocation>
        <location evidence="1">Nucleus</location>
    </subcellularLocation>
</comment>
<organism evidence="11 12">
    <name type="scientific">Dermatophagoides farinae</name>
    <name type="common">American house dust mite</name>
    <dbReference type="NCBI Taxonomy" id="6954"/>
    <lineage>
        <taxon>Eukaryota</taxon>
        <taxon>Metazoa</taxon>
        <taxon>Ecdysozoa</taxon>
        <taxon>Arthropoda</taxon>
        <taxon>Chelicerata</taxon>
        <taxon>Arachnida</taxon>
        <taxon>Acari</taxon>
        <taxon>Acariformes</taxon>
        <taxon>Sarcoptiformes</taxon>
        <taxon>Astigmata</taxon>
        <taxon>Psoroptidia</taxon>
        <taxon>Analgoidea</taxon>
        <taxon>Pyroglyphidae</taxon>
        <taxon>Dermatophagoidinae</taxon>
        <taxon>Dermatophagoides</taxon>
    </lineage>
</organism>
<sequence>MNQTSSAKNSISDDIHIGVGKEENSIRRLIEMNLIEKRFIDNRSLYVCQWHDCSYSTIRSDSIVRHSRSHTGERPYKCHLCDYSTIQSSSLKKHMARHLNT</sequence>
<dbReference type="InterPro" id="IPR056438">
    <property type="entry name" value="Znf-C2H2_CTCF"/>
</dbReference>
<reference evidence="11" key="2">
    <citation type="journal article" date="2022" name="Res Sq">
        <title>Comparative Genomics Reveals Insights into the Divergent Evolution of Astigmatic Mites and Household Pest Adaptations.</title>
        <authorList>
            <person name="Xiong Q."/>
            <person name="Wan A.T.-Y."/>
            <person name="Liu X.-Y."/>
            <person name="Fung C.S.-H."/>
            <person name="Xiao X."/>
            <person name="Malainual N."/>
            <person name="Hou J."/>
            <person name="Wang L."/>
            <person name="Wang M."/>
            <person name="Yang K."/>
            <person name="Cui Y."/>
            <person name="Leung E."/>
            <person name="Nong W."/>
            <person name="Shin S.-K."/>
            <person name="Au S."/>
            <person name="Jeong K.Y."/>
            <person name="Chew F.T."/>
            <person name="Hui J."/>
            <person name="Leung T.F."/>
            <person name="Tungtrongchitr A."/>
            <person name="Zhong N."/>
            <person name="Liu Z."/>
            <person name="Tsui S."/>
        </authorList>
    </citation>
    <scope>NUCLEOTIDE SEQUENCE</scope>
    <source>
        <strain evidence="11">Derf</strain>
        <tissue evidence="11">Whole organism</tissue>
    </source>
</reference>
<dbReference type="InterPro" id="IPR036236">
    <property type="entry name" value="Znf_C2H2_sf"/>
</dbReference>
<evidence type="ECO:0000256" key="2">
    <source>
        <dbReference type="ARBA" id="ARBA00022723"/>
    </source>
</evidence>
<dbReference type="Pfam" id="PF23611">
    <property type="entry name" value="zf-C2H2_16"/>
    <property type="match status" value="1"/>
</dbReference>
<dbReference type="SUPFAM" id="SSF57667">
    <property type="entry name" value="beta-beta-alpha zinc fingers"/>
    <property type="match status" value="1"/>
</dbReference>
<proteinExistence type="predicted"/>
<dbReference type="GO" id="GO:0000981">
    <property type="term" value="F:DNA-binding transcription factor activity, RNA polymerase II-specific"/>
    <property type="evidence" value="ECO:0007669"/>
    <property type="project" value="TreeGrafter"/>
</dbReference>
<gene>
    <name evidence="11" type="primary">KLF1_1</name>
    <name evidence="11" type="ORF">DERF_006231</name>
</gene>
<feature type="domain" description="C2H2-type" evidence="10">
    <location>
        <begin position="76"/>
        <end position="101"/>
    </location>
</feature>
<accession>A0A922I754</accession>
<feature type="domain" description="C2H2-type" evidence="10">
    <location>
        <begin position="46"/>
        <end position="75"/>
    </location>
</feature>